<accession>A0A438DGJ4</accession>
<sequence>MGEYHKGVEKPKELPLGWGGLREEVSFRKVGSGLFQQKKGWLGYSKEVRVVEVWDSLGEEGGWNPRFSRPFNDWEVDLVERFLSTIQGKRVFMDSKDRMLWKETKNGKFFVKSLYGALETRNSVHFRGASFGALVCLPKWAFLLGKLCGIEGSSLVDMVPLWARSVKRCGGQPPYVSFGQFWKGRNRIAFKNEEFVKNF</sequence>
<dbReference type="EMBL" id="QGNW01001635">
    <property type="protein sequence ID" value="RVW34593.1"/>
    <property type="molecule type" value="Genomic_DNA"/>
</dbReference>
<protein>
    <recommendedName>
        <fullName evidence="3">DUF4283 domain-containing protein</fullName>
    </recommendedName>
</protein>
<dbReference type="Proteomes" id="UP000288805">
    <property type="component" value="Unassembled WGS sequence"/>
</dbReference>
<proteinExistence type="predicted"/>
<reference evidence="1 2" key="1">
    <citation type="journal article" date="2018" name="PLoS Genet.">
        <title>Population sequencing reveals clonal diversity and ancestral inbreeding in the grapevine cultivar Chardonnay.</title>
        <authorList>
            <person name="Roach M.J."/>
            <person name="Johnson D.L."/>
            <person name="Bohlmann J."/>
            <person name="van Vuuren H.J."/>
            <person name="Jones S.J."/>
            <person name="Pretorius I.S."/>
            <person name="Schmidt S.A."/>
            <person name="Borneman A.R."/>
        </authorList>
    </citation>
    <scope>NUCLEOTIDE SEQUENCE [LARGE SCALE GENOMIC DNA]</scope>
    <source>
        <strain evidence="2">cv. Chardonnay</strain>
        <tissue evidence="1">Leaf</tissue>
    </source>
</reference>
<evidence type="ECO:0000313" key="1">
    <source>
        <dbReference type="EMBL" id="RVW34593.1"/>
    </source>
</evidence>
<evidence type="ECO:0008006" key="3">
    <source>
        <dbReference type="Google" id="ProtNLM"/>
    </source>
</evidence>
<dbReference type="AlphaFoldDB" id="A0A438DGJ4"/>
<gene>
    <name evidence="1" type="ORF">CK203_079348</name>
</gene>
<organism evidence="1 2">
    <name type="scientific">Vitis vinifera</name>
    <name type="common">Grape</name>
    <dbReference type="NCBI Taxonomy" id="29760"/>
    <lineage>
        <taxon>Eukaryota</taxon>
        <taxon>Viridiplantae</taxon>
        <taxon>Streptophyta</taxon>
        <taxon>Embryophyta</taxon>
        <taxon>Tracheophyta</taxon>
        <taxon>Spermatophyta</taxon>
        <taxon>Magnoliopsida</taxon>
        <taxon>eudicotyledons</taxon>
        <taxon>Gunneridae</taxon>
        <taxon>Pentapetalae</taxon>
        <taxon>rosids</taxon>
        <taxon>Vitales</taxon>
        <taxon>Vitaceae</taxon>
        <taxon>Viteae</taxon>
        <taxon>Vitis</taxon>
    </lineage>
</organism>
<comment type="caution">
    <text evidence="1">The sequence shown here is derived from an EMBL/GenBank/DDBJ whole genome shotgun (WGS) entry which is preliminary data.</text>
</comment>
<evidence type="ECO:0000313" key="2">
    <source>
        <dbReference type="Proteomes" id="UP000288805"/>
    </source>
</evidence>
<name>A0A438DGJ4_VITVI</name>